<dbReference type="InParanoid" id="F0ZYJ7"/>
<proteinExistence type="predicted"/>
<protein>
    <submittedName>
        <fullName evidence="1">Uncharacterized protein</fullName>
    </submittedName>
</protein>
<gene>
    <name evidence="1" type="ORF">DICPUDRAFT_92881</name>
</gene>
<name>F0ZYJ7_DICPU</name>
<dbReference type="AlphaFoldDB" id="F0ZYJ7"/>
<evidence type="ECO:0000313" key="2">
    <source>
        <dbReference type="Proteomes" id="UP000001064"/>
    </source>
</evidence>
<accession>F0ZYJ7</accession>
<organism evidence="1 2">
    <name type="scientific">Dictyostelium purpureum</name>
    <name type="common">Slime mold</name>
    <dbReference type="NCBI Taxonomy" id="5786"/>
    <lineage>
        <taxon>Eukaryota</taxon>
        <taxon>Amoebozoa</taxon>
        <taxon>Evosea</taxon>
        <taxon>Eumycetozoa</taxon>
        <taxon>Dictyostelia</taxon>
        <taxon>Dictyosteliales</taxon>
        <taxon>Dictyosteliaceae</taxon>
        <taxon>Dictyostelium</taxon>
    </lineage>
</organism>
<evidence type="ECO:0000313" key="1">
    <source>
        <dbReference type="EMBL" id="EGC30992.1"/>
    </source>
</evidence>
<reference evidence="2" key="1">
    <citation type="journal article" date="2011" name="Genome Biol.">
        <title>Comparative genomics of the social amoebae Dictyostelium discoideum and Dictyostelium purpureum.</title>
        <authorList>
            <consortium name="US DOE Joint Genome Institute (JGI-PGF)"/>
            <person name="Sucgang R."/>
            <person name="Kuo A."/>
            <person name="Tian X."/>
            <person name="Salerno W."/>
            <person name="Parikh A."/>
            <person name="Feasley C.L."/>
            <person name="Dalin E."/>
            <person name="Tu H."/>
            <person name="Huang E."/>
            <person name="Barry K."/>
            <person name="Lindquist E."/>
            <person name="Shapiro H."/>
            <person name="Bruce D."/>
            <person name="Schmutz J."/>
            <person name="Salamov A."/>
            <person name="Fey P."/>
            <person name="Gaudet P."/>
            <person name="Anjard C."/>
            <person name="Babu M.M."/>
            <person name="Basu S."/>
            <person name="Bushmanova Y."/>
            <person name="van der Wel H."/>
            <person name="Katoh-Kurasawa M."/>
            <person name="Dinh C."/>
            <person name="Coutinho P.M."/>
            <person name="Saito T."/>
            <person name="Elias M."/>
            <person name="Schaap P."/>
            <person name="Kay R.R."/>
            <person name="Henrissat B."/>
            <person name="Eichinger L."/>
            <person name="Rivero F."/>
            <person name="Putnam N.H."/>
            <person name="West C.M."/>
            <person name="Loomis W.F."/>
            <person name="Chisholm R.L."/>
            <person name="Shaulsky G."/>
            <person name="Strassmann J.E."/>
            <person name="Queller D.C."/>
            <person name="Kuspa A."/>
            <person name="Grigoriev I.V."/>
        </authorList>
    </citation>
    <scope>NUCLEOTIDE SEQUENCE [LARGE SCALE GENOMIC DNA]</scope>
    <source>
        <strain evidence="2">QSDP1</strain>
    </source>
</reference>
<dbReference type="GeneID" id="10508293"/>
<keyword evidence="2" id="KW-1185">Reference proteome</keyword>
<dbReference type="VEuPathDB" id="AmoebaDB:DICPUDRAFT_92881"/>
<dbReference type="EMBL" id="GL871285">
    <property type="protein sequence ID" value="EGC30992.1"/>
    <property type="molecule type" value="Genomic_DNA"/>
</dbReference>
<dbReference type="KEGG" id="dpp:DICPUDRAFT_92881"/>
<sequence>MTPKIFSNTVNPNTQLIKSLKYTSESFQNNLADLPHSLTNLELGLSYSRDLSQIRYLKSLVALKLSIKFVYFSFDDKKPNQFPDSLTLLELGTDSISYLLRSYTCQGGVHHKKFQINNTWIPKNIKNLILWGNPTYMRQSQESLIPQSIYIHNSNKNLNEIINQDQNLFLEKFRTLNTTKMKKVYKNILNKYIKQNNLIN</sequence>
<dbReference type="RefSeq" id="XP_003292493.1">
    <property type="nucleotide sequence ID" value="XM_003292445.1"/>
</dbReference>
<dbReference type="Proteomes" id="UP000001064">
    <property type="component" value="Unassembled WGS sequence"/>
</dbReference>